<proteinExistence type="inferred from homology"/>
<dbReference type="PANTHER" id="PTHR30576:SF10">
    <property type="entry name" value="SLL5057 PROTEIN"/>
    <property type="match status" value="1"/>
</dbReference>
<feature type="transmembrane region" description="Helical" evidence="8">
    <location>
        <begin position="72"/>
        <end position="93"/>
    </location>
</feature>
<dbReference type="RefSeq" id="WP_239265320.1">
    <property type="nucleotide sequence ID" value="NZ_DAMCTM010000025.1"/>
</dbReference>
<protein>
    <submittedName>
        <fullName evidence="10">Sugar transferase</fullName>
    </submittedName>
</protein>
<keyword evidence="3 10" id="KW-0808">Transferase</keyword>
<evidence type="ECO:0000256" key="4">
    <source>
        <dbReference type="ARBA" id="ARBA00022692"/>
    </source>
</evidence>
<dbReference type="Proteomes" id="UP001521931">
    <property type="component" value="Unassembled WGS sequence"/>
</dbReference>
<gene>
    <name evidence="10" type="ORF">MHL29_13425</name>
</gene>
<dbReference type="InterPro" id="IPR003362">
    <property type="entry name" value="Bact_transf"/>
</dbReference>
<keyword evidence="6 8" id="KW-0472">Membrane</keyword>
<name>A0ABS9Q4S2_9MICO</name>
<dbReference type="EMBL" id="JAKRCV010000049">
    <property type="protein sequence ID" value="MCG7322878.1"/>
    <property type="molecule type" value="Genomic_DNA"/>
</dbReference>
<evidence type="ECO:0000313" key="10">
    <source>
        <dbReference type="EMBL" id="MCG7322878.1"/>
    </source>
</evidence>
<dbReference type="Gene3D" id="3.40.50.720">
    <property type="entry name" value="NAD(P)-binding Rossmann-like Domain"/>
    <property type="match status" value="1"/>
</dbReference>
<dbReference type="NCBIfam" id="TIGR03025">
    <property type="entry name" value="EPS_sugtrans"/>
    <property type="match status" value="1"/>
</dbReference>
<comment type="subcellular location">
    <subcellularLocation>
        <location evidence="1">Membrane</location>
        <topology evidence="1">Multi-pass membrane protein</topology>
    </subcellularLocation>
</comment>
<evidence type="ECO:0000256" key="8">
    <source>
        <dbReference type="SAM" id="Phobius"/>
    </source>
</evidence>
<evidence type="ECO:0000259" key="9">
    <source>
        <dbReference type="Pfam" id="PF02397"/>
    </source>
</evidence>
<accession>A0ABS9Q4S2</accession>
<evidence type="ECO:0000256" key="6">
    <source>
        <dbReference type="ARBA" id="ARBA00023136"/>
    </source>
</evidence>
<dbReference type="Pfam" id="PF13727">
    <property type="entry name" value="CoA_binding_3"/>
    <property type="match status" value="1"/>
</dbReference>
<dbReference type="GO" id="GO:0016740">
    <property type="term" value="F:transferase activity"/>
    <property type="evidence" value="ECO:0007669"/>
    <property type="project" value="UniProtKB-KW"/>
</dbReference>
<feature type="region of interest" description="Disordered" evidence="7">
    <location>
        <begin position="1"/>
        <end position="25"/>
    </location>
</feature>
<evidence type="ECO:0000256" key="1">
    <source>
        <dbReference type="ARBA" id="ARBA00004141"/>
    </source>
</evidence>
<feature type="transmembrane region" description="Helical" evidence="8">
    <location>
        <begin position="338"/>
        <end position="358"/>
    </location>
</feature>
<sequence length="534" mass="58689">MTIQHERMGEDQAEQGDDRREPTTRTRISWAAERPYVVPAAVDDTKVGRELDHDFDPVARAHTRRARWERPVMLQAVSGDVLIAIGITFVLMINDWRSFGESVAGALLTGLLWGALLLIRRGYDLRRMSESTAAVQAVLGAAFGAIAVLGFMSYAVKVELPRRYVLVGVPAIALLTIVHRLVVRHTLKRRRTSGDAMLRTLVAGDGLTAGAFARELASTKDHGMHVVGMALSSLDVVPMTRGAQVPVWGVLSEIPQMVVDHDIDTVVVTGGGLSGTSLRRLSWALERTGADLVVSPGMVDTTPSLVTMQPTSGLQLLHWERPSDKLGRGLVKNIQDRTIACLAILAVSPILIATALAIKLTSKGPIFYTQQRLGQDAEPFTMIKFRSMVTDSDELRAQLVKQQQAASSEGSSGGNKVLFKMADDPRVTKVGKIIRRYSIDELPQLINVLRGDMALIGPRPPLAEEAEKYHDKDNRRLRVKPGLTGLWQVSGRSDLDWDQSVNLDLRYVDNWSVGMDMQILWKTARAVIKGDGAY</sequence>
<evidence type="ECO:0000313" key="11">
    <source>
        <dbReference type="Proteomes" id="UP001521931"/>
    </source>
</evidence>
<evidence type="ECO:0000256" key="5">
    <source>
        <dbReference type="ARBA" id="ARBA00022989"/>
    </source>
</evidence>
<dbReference type="InterPro" id="IPR017475">
    <property type="entry name" value="EPS_sugar_tfrase"/>
</dbReference>
<comment type="similarity">
    <text evidence="2">Belongs to the bacterial sugar transferase family.</text>
</comment>
<comment type="caution">
    <text evidence="10">The sequence shown here is derived from an EMBL/GenBank/DDBJ whole genome shotgun (WGS) entry which is preliminary data.</text>
</comment>
<dbReference type="Pfam" id="PF02397">
    <property type="entry name" value="Bac_transf"/>
    <property type="match status" value="1"/>
</dbReference>
<organism evidence="10 11">
    <name type="scientific">Arsenicicoccus bolidensis</name>
    <dbReference type="NCBI Taxonomy" id="229480"/>
    <lineage>
        <taxon>Bacteria</taxon>
        <taxon>Bacillati</taxon>
        <taxon>Actinomycetota</taxon>
        <taxon>Actinomycetes</taxon>
        <taxon>Micrococcales</taxon>
        <taxon>Intrasporangiaceae</taxon>
        <taxon>Arsenicicoccus</taxon>
    </lineage>
</organism>
<evidence type="ECO:0000256" key="7">
    <source>
        <dbReference type="SAM" id="MobiDB-lite"/>
    </source>
</evidence>
<feature type="transmembrane region" description="Helical" evidence="8">
    <location>
        <begin position="99"/>
        <end position="119"/>
    </location>
</feature>
<evidence type="ECO:0000256" key="3">
    <source>
        <dbReference type="ARBA" id="ARBA00022679"/>
    </source>
</evidence>
<evidence type="ECO:0000256" key="2">
    <source>
        <dbReference type="ARBA" id="ARBA00006464"/>
    </source>
</evidence>
<feature type="transmembrane region" description="Helical" evidence="8">
    <location>
        <begin position="164"/>
        <end position="183"/>
    </location>
</feature>
<keyword evidence="5 8" id="KW-1133">Transmembrane helix</keyword>
<feature type="transmembrane region" description="Helical" evidence="8">
    <location>
        <begin position="131"/>
        <end position="152"/>
    </location>
</feature>
<dbReference type="PANTHER" id="PTHR30576">
    <property type="entry name" value="COLANIC BIOSYNTHESIS UDP-GLUCOSE LIPID CARRIER TRANSFERASE"/>
    <property type="match status" value="1"/>
</dbReference>
<keyword evidence="4 8" id="KW-0812">Transmembrane</keyword>
<feature type="compositionally biased region" description="Basic and acidic residues" evidence="7">
    <location>
        <begin position="1"/>
        <end position="24"/>
    </location>
</feature>
<keyword evidence="11" id="KW-1185">Reference proteome</keyword>
<feature type="domain" description="Bacterial sugar transferase" evidence="9">
    <location>
        <begin position="332"/>
        <end position="529"/>
    </location>
</feature>
<reference evidence="10 11" key="1">
    <citation type="submission" date="2022-02" db="EMBL/GenBank/DDBJ databases">
        <title>Uncovering new skin microbiome diversity through culturing and metagenomics.</title>
        <authorList>
            <person name="Conlan S."/>
            <person name="Deming C."/>
            <person name="Nisc Comparative Sequencing Program N."/>
            <person name="Segre J.A."/>
        </authorList>
    </citation>
    <scope>NUCLEOTIDE SEQUENCE [LARGE SCALE GENOMIC DNA]</scope>
    <source>
        <strain evidence="10 11">ACRQZ</strain>
    </source>
</reference>